<protein>
    <recommendedName>
        <fullName evidence="1">Thiopeptide-type bacteriocin biosynthesis domain-containing protein</fullName>
    </recommendedName>
</protein>
<gene>
    <name evidence="2" type="ORF">AU378_11595</name>
</gene>
<dbReference type="OrthoDB" id="1273722at2"/>
<organism evidence="2 3">
    <name type="scientific">Chryseobacterium kwangjuense</name>
    <dbReference type="NCBI Taxonomy" id="267125"/>
    <lineage>
        <taxon>Bacteria</taxon>
        <taxon>Pseudomonadati</taxon>
        <taxon>Bacteroidota</taxon>
        <taxon>Flavobacteriia</taxon>
        <taxon>Flavobacteriales</taxon>
        <taxon>Weeksellaceae</taxon>
        <taxon>Chryseobacterium group</taxon>
        <taxon>Chryseobacterium</taxon>
    </lineage>
</organism>
<comment type="caution">
    <text evidence="2">The sequence shown here is derived from an EMBL/GenBank/DDBJ whole genome shotgun (WGS) entry which is preliminary data.</text>
</comment>
<dbReference type="NCBIfam" id="TIGR03891">
    <property type="entry name" value="thiopep_ocin"/>
    <property type="match status" value="1"/>
</dbReference>
<reference evidence="3" key="1">
    <citation type="submission" date="2015-12" db="EMBL/GenBank/DDBJ databases">
        <title>Genome sequence of a biocontrol rhizobacterium Chryseobacterium kwangjuense strain KJ1R5 isolated from pepper (Capsicum annuum L.).</title>
        <authorList>
            <person name="Jeong J.-J."/>
            <person name="Park H."/>
            <person name="Mannaa M."/>
            <person name="Sang M.K."/>
            <person name="Choi I.-G."/>
            <person name="Kim K.D."/>
        </authorList>
    </citation>
    <scope>NUCLEOTIDE SEQUENCE [LARGE SCALE GENOMIC DNA]</scope>
    <source>
        <strain evidence="3">KJ1R5</strain>
    </source>
</reference>
<dbReference type="EMBL" id="LPUR01000011">
    <property type="protein sequence ID" value="KXH83070.1"/>
    <property type="molecule type" value="Genomic_DNA"/>
</dbReference>
<dbReference type="RefSeq" id="WP_062651282.1">
    <property type="nucleotide sequence ID" value="NZ_LPUR01000011.1"/>
</dbReference>
<dbReference type="Pfam" id="PF14028">
    <property type="entry name" value="Lant_dehydr_C"/>
    <property type="match status" value="1"/>
</dbReference>
<dbReference type="AlphaFoldDB" id="A0A135WDR9"/>
<reference evidence="2 3" key="2">
    <citation type="journal article" date="2016" name="Genome Announc.">
        <title>Draft Genome Sequence of a Biocontrol Rhizobacterium, Chryseobacterium kwangjuense Strain KJ1R5, Isolated from Pepper (Capsicum annuum).</title>
        <authorList>
            <person name="Jeong J.J."/>
            <person name="Park H."/>
            <person name="Park B.H."/>
            <person name="Mannaa M."/>
            <person name="Sang M.K."/>
            <person name="Choi I.G."/>
            <person name="Kim K.D."/>
        </authorList>
    </citation>
    <scope>NUCLEOTIDE SEQUENCE [LARGE SCALE GENOMIC DNA]</scope>
    <source>
        <strain evidence="2 3">KJ1R5</strain>
    </source>
</reference>
<feature type="domain" description="Thiopeptide-type bacteriocin biosynthesis" evidence="1">
    <location>
        <begin position="15"/>
        <end position="273"/>
    </location>
</feature>
<evidence type="ECO:0000313" key="3">
    <source>
        <dbReference type="Proteomes" id="UP000070513"/>
    </source>
</evidence>
<sequence>MQNNIQRIFSPGDQWLYYNIFCGYHAADSILTDHLGSLSESLLSKGMIDQWFFIRYNDPSYHIRYRVRLKDQKHLGLIINTLNGLLESLISDEYIWKLQIDTYTREIERYGASSMEAAEKIFFYDSKNIINILSCLNEDQENIRSLWALKLIDFYLSVFKFSLAEKLAYAEKLRNYFYGEFRIDKNTKKQFDKLYTENKQVIDAFLNKKTNKINKRHMAESASEILRLKEKRLLTIDFHNLMSSFIHMSLNRLFIGDNRMHELVSYDFIWRYYKTQHYFNSTPVHHES</sequence>
<accession>A0A135WDR9</accession>
<dbReference type="Proteomes" id="UP000070513">
    <property type="component" value="Unassembled WGS sequence"/>
</dbReference>
<proteinExistence type="predicted"/>
<evidence type="ECO:0000259" key="1">
    <source>
        <dbReference type="Pfam" id="PF14028"/>
    </source>
</evidence>
<name>A0A135WDR9_9FLAO</name>
<evidence type="ECO:0000313" key="2">
    <source>
        <dbReference type="EMBL" id="KXH83070.1"/>
    </source>
</evidence>
<dbReference type="InterPro" id="IPR023809">
    <property type="entry name" value="Thiopep_bacteriocin_synth_dom"/>
</dbReference>